<accession>A0A0K1QDM3</accession>
<keyword evidence="4" id="KW-1185">Reference proteome</keyword>
<gene>
    <name evidence="3" type="ORF">AKJ09_10481</name>
</gene>
<name>A0A0K1QDM3_9BACT</name>
<dbReference type="OrthoDB" id="5511147at2"/>
<keyword evidence="2" id="KW-0472">Membrane</keyword>
<dbReference type="Gene3D" id="3.30.1150.10">
    <property type="match status" value="1"/>
</dbReference>
<evidence type="ECO:0000313" key="4">
    <source>
        <dbReference type="Proteomes" id="UP000064967"/>
    </source>
</evidence>
<dbReference type="RefSeq" id="WP_146654525.1">
    <property type="nucleotide sequence ID" value="NZ_CP012333.1"/>
</dbReference>
<dbReference type="AlphaFoldDB" id="A0A0K1QDM3"/>
<dbReference type="STRING" id="1391654.AKJ09_10481"/>
<evidence type="ECO:0000256" key="2">
    <source>
        <dbReference type="SAM" id="Phobius"/>
    </source>
</evidence>
<feature type="compositionally biased region" description="Low complexity" evidence="1">
    <location>
        <begin position="162"/>
        <end position="177"/>
    </location>
</feature>
<feature type="transmembrane region" description="Helical" evidence="2">
    <location>
        <begin position="38"/>
        <end position="62"/>
    </location>
</feature>
<keyword evidence="2" id="KW-1133">Transmembrane helix</keyword>
<feature type="region of interest" description="Disordered" evidence="1">
    <location>
        <begin position="89"/>
        <end position="177"/>
    </location>
</feature>
<feature type="compositionally biased region" description="Low complexity" evidence="1">
    <location>
        <begin position="191"/>
        <end position="200"/>
    </location>
</feature>
<dbReference type="KEGG" id="llu:AKJ09_10481"/>
<dbReference type="EMBL" id="CP012333">
    <property type="protein sequence ID" value="AKV03818.1"/>
    <property type="molecule type" value="Genomic_DNA"/>
</dbReference>
<keyword evidence="2" id="KW-0812">Transmembrane</keyword>
<dbReference type="Proteomes" id="UP000064967">
    <property type="component" value="Chromosome"/>
</dbReference>
<sequence length="303" mass="31284">MGALNGANAGGARSVVVQTRNDTDPFAGVLDLGSRMSVAVTIALAITLHAGVAGAAGAAMLLEDMFAWARMVRSAVSANLAQTYEIEIAKPEEPPPPPPPEPEPEPVKEQPQEAPPPPVAKQEKQEAPTPPPPPAAAEAAKVLTQEPAKDEPVDLTGNTFVTGSGSTYAGGTTQAGGTSKTAVYNAAAAATGVPGSTGTAPAPPRPSVDRSRGAGLLGSDRWDDCPFPGEADSEQIDQAYVIIQVKVKADGTAETVTIVQDPGHGFGREARKCAMRKRYNTALDVEGNAVGGMTKPFRIKFER</sequence>
<organism evidence="3 4">
    <name type="scientific">Labilithrix luteola</name>
    <dbReference type="NCBI Taxonomy" id="1391654"/>
    <lineage>
        <taxon>Bacteria</taxon>
        <taxon>Pseudomonadati</taxon>
        <taxon>Myxococcota</taxon>
        <taxon>Polyangia</taxon>
        <taxon>Polyangiales</taxon>
        <taxon>Labilitrichaceae</taxon>
        <taxon>Labilithrix</taxon>
    </lineage>
</organism>
<evidence type="ECO:0000313" key="3">
    <source>
        <dbReference type="EMBL" id="AKV03818.1"/>
    </source>
</evidence>
<evidence type="ECO:0000256" key="1">
    <source>
        <dbReference type="SAM" id="MobiDB-lite"/>
    </source>
</evidence>
<reference evidence="3 4" key="1">
    <citation type="submission" date="2015-08" db="EMBL/GenBank/DDBJ databases">
        <authorList>
            <person name="Babu N.S."/>
            <person name="Beckwith C.J."/>
            <person name="Beseler K.G."/>
            <person name="Brison A."/>
            <person name="Carone J.V."/>
            <person name="Caskin T.P."/>
            <person name="Diamond M."/>
            <person name="Durham M.E."/>
            <person name="Foxe J.M."/>
            <person name="Go M."/>
            <person name="Henderson B.A."/>
            <person name="Jones I.B."/>
            <person name="McGettigan J.A."/>
            <person name="Micheletti S.J."/>
            <person name="Nasrallah M.E."/>
            <person name="Ortiz D."/>
            <person name="Piller C.R."/>
            <person name="Privatt S.R."/>
            <person name="Schneider S.L."/>
            <person name="Sharp S."/>
            <person name="Smith T.C."/>
            <person name="Stanton J.D."/>
            <person name="Ullery H.E."/>
            <person name="Wilson R.J."/>
            <person name="Serrano M.G."/>
            <person name="Buck G."/>
            <person name="Lee V."/>
            <person name="Wang Y."/>
            <person name="Carvalho R."/>
            <person name="Voegtly L."/>
            <person name="Shi R."/>
            <person name="Duckworth R."/>
            <person name="Johnson A."/>
            <person name="Loviza R."/>
            <person name="Walstead R."/>
            <person name="Shah Z."/>
            <person name="Kiflezghi M."/>
            <person name="Wade K."/>
            <person name="Ball S.L."/>
            <person name="Bradley K.W."/>
            <person name="Asai D.J."/>
            <person name="Bowman C.A."/>
            <person name="Russell D.A."/>
            <person name="Pope W.H."/>
            <person name="Jacobs-Sera D."/>
            <person name="Hendrix R.W."/>
            <person name="Hatfull G.F."/>
        </authorList>
    </citation>
    <scope>NUCLEOTIDE SEQUENCE [LARGE SCALE GENOMIC DNA]</scope>
    <source>
        <strain evidence="3 4">DSM 27648</strain>
    </source>
</reference>
<protein>
    <submittedName>
        <fullName evidence="3">Ferric siderophore transport system, periplasmic binding protein TonB</fullName>
    </submittedName>
</protein>
<feature type="region of interest" description="Disordered" evidence="1">
    <location>
        <begin position="191"/>
        <end position="223"/>
    </location>
</feature>
<proteinExistence type="predicted"/>